<dbReference type="EMBL" id="JAJHPV010000013">
    <property type="protein sequence ID" value="MCC6071593.1"/>
    <property type="molecule type" value="Genomic_DNA"/>
</dbReference>
<gene>
    <name evidence="3" type="ORF">LMJ30_11545</name>
</gene>
<dbReference type="PROSITE" id="PS50110">
    <property type="entry name" value="RESPONSE_REGULATORY"/>
    <property type="match status" value="1"/>
</dbReference>
<organism evidence="3 4">
    <name type="scientific">Massilia agrisoli</name>
    <dbReference type="NCBI Taxonomy" id="2892444"/>
    <lineage>
        <taxon>Bacteria</taxon>
        <taxon>Pseudomonadati</taxon>
        <taxon>Pseudomonadota</taxon>
        <taxon>Betaproteobacteria</taxon>
        <taxon>Burkholderiales</taxon>
        <taxon>Oxalobacteraceae</taxon>
        <taxon>Telluria group</taxon>
        <taxon>Massilia</taxon>
    </lineage>
</organism>
<protein>
    <submittedName>
        <fullName evidence="3">Response regulator</fullName>
    </submittedName>
</protein>
<keyword evidence="1" id="KW-0597">Phosphoprotein</keyword>
<evidence type="ECO:0000313" key="3">
    <source>
        <dbReference type="EMBL" id="MCC6071593.1"/>
    </source>
</evidence>
<evidence type="ECO:0000313" key="4">
    <source>
        <dbReference type="Proteomes" id="UP001198701"/>
    </source>
</evidence>
<proteinExistence type="predicted"/>
<name>A0ABS8IV49_9BURK</name>
<dbReference type="InterPro" id="IPR001789">
    <property type="entry name" value="Sig_transdc_resp-reg_receiver"/>
</dbReference>
<accession>A0ABS8IV49</accession>
<feature type="modified residue" description="4-aspartylphosphate" evidence="1">
    <location>
        <position position="54"/>
    </location>
</feature>
<dbReference type="Pfam" id="PF00072">
    <property type="entry name" value="Response_reg"/>
    <property type="match status" value="1"/>
</dbReference>
<feature type="domain" description="Response regulatory" evidence="2">
    <location>
        <begin position="3"/>
        <end position="146"/>
    </location>
</feature>
<evidence type="ECO:0000259" key="2">
    <source>
        <dbReference type="PROSITE" id="PS50110"/>
    </source>
</evidence>
<dbReference type="Gene3D" id="3.40.50.2300">
    <property type="match status" value="1"/>
</dbReference>
<dbReference type="InterPro" id="IPR011006">
    <property type="entry name" value="CheY-like_superfamily"/>
</dbReference>
<comment type="caution">
    <text evidence="3">The sequence shown here is derived from an EMBL/GenBank/DDBJ whole genome shotgun (WGS) entry which is preliminary data.</text>
</comment>
<reference evidence="3 4" key="1">
    <citation type="submission" date="2021-11" db="EMBL/GenBank/DDBJ databases">
        <authorList>
            <person name="Huq M.A."/>
        </authorList>
    </citation>
    <scope>NUCLEOTIDE SEQUENCE [LARGE SCALE GENOMIC DNA]</scope>
    <source>
        <strain evidence="3 4">MAHUQ-52</strain>
    </source>
</reference>
<dbReference type="SUPFAM" id="SSF52172">
    <property type="entry name" value="CheY-like"/>
    <property type="match status" value="1"/>
</dbReference>
<dbReference type="Proteomes" id="UP001198701">
    <property type="component" value="Unassembled WGS sequence"/>
</dbReference>
<dbReference type="RefSeq" id="WP_229432493.1">
    <property type="nucleotide sequence ID" value="NZ_JAJHPV010000013.1"/>
</dbReference>
<keyword evidence="4" id="KW-1185">Reference proteome</keyword>
<evidence type="ECO:0000256" key="1">
    <source>
        <dbReference type="PROSITE-ProRule" id="PRU00169"/>
    </source>
</evidence>
<sequence>MKRILLVEDDEFKREKIIDFVNRQSWCALLRVAVSVSGAIDEIDKSSFDLVLLDMAIPNHDEGADGAQGLGGLAVFRYLSFVAKGTQVIVVTQFEALSEGSTVVDIDTLQRLLSLEFGPQFLGLIRYLTDNDNWKMDIDSLMKSAG</sequence>